<dbReference type="InterPro" id="IPR029063">
    <property type="entry name" value="SAM-dependent_MTases_sf"/>
</dbReference>
<proteinExistence type="predicted"/>
<sequence length="331" mass="37982">MTQLNFWDSKINMAPTIKQLLPWVDLPAVPFVYPAALLLKLVRKAGVHRLPLCKKALFQVGVFPIRNHYYEPQYDMANPRRSFSEPRDLPGIEWNTDGQLALLDQLVYSHELVGDEANGSSPQRFDYDNGSFGSGDAEFLYQMIRLKKPRRIYEIGSGNSTRMAIKAVEANVADDTAYECEHVCVEPYEMPWLESTGVKVVREKVEDLGSGFFSSLGENDVLFIDSSHMIRPDGDVLFEYLELLPSLRPGVIVHVHDIFTPRNYLTRWLQDEVKFWNEQYLLEAFLSHNSSWKILGALNYLHHAYRDQLKIVCPCLSADREPGSFYIQKTS</sequence>
<gene>
    <name evidence="1" type="ORF">Poly24_09450</name>
</gene>
<dbReference type="EMBL" id="CP036348">
    <property type="protein sequence ID" value="QDV67252.1"/>
    <property type="molecule type" value="Genomic_DNA"/>
</dbReference>
<evidence type="ECO:0008006" key="3">
    <source>
        <dbReference type="Google" id="ProtNLM"/>
    </source>
</evidence>
<protein>
    <recommendedName>
        <fullName evidence="3">Class I SAM-dependent methyltransferase</fullName>
    </recommendedName>
</protein>
<evidence type="ECO:0000313" key="2">
    <source>
        <dbReference type="Proteomes" id="UP000315082"/>
    </source>
</evidence>
<dbReference type="RefSeq" id="WP_197452321.1">
    <property type="nucleotide sequence ID" value="NZ_CP036348.1"/>
</dbReference>
<dbReference type="AlphaFoldDB" id="A0A518JNX7"/>
<name>A0A518JNX7_9BACT</name>
<accession>A0A518JNX7</accession>
<dbReference type="KEGG" id="rcf:Poly24_09450"/>
<dbReference type="Gene3D" id="3.40.50.150">
    <property type="entry name" value="Vaccinia Virus protein VP39"/>
    <property type="match status" value="1"/>
</dbReference>
<reference evidence="1 2" key="1">
    <citation type="submission" date="2019-02" db="EMBL/GenBank/DDBJ databases">
        <title>Deep-cultivation of Planctomycetes and their phenomic and genomic characterization uncovers novel biology.</title>
        <authorList>
            <person name="Wiegand S."/>
            <person name="Jogler M."/>
            <person name="Boedeker C."/>
            <person name="Pinto D."/>
            <person name="Vollmers J."/>
            <person name="Rivas-Marin E."/>
            <person name="Kohn T."/>
            <person name="Peeters S.H."/>
            <person name="Heuer A."/>
            <person name="Rast P."/>
            <person name="Oberbeckmann S."/>
            <person name="Bunk B."/>
            <person name="Jeske O."/>
            <person name="Meyerdierks A."/>
            <person name="Storesund J.E."/>
            <person name="Kallscheuer N."/>
            <person name="Luecker S."/>
            <person name="Lage O.M."/>
            <person name="Pohl T."/>
            <person name="Merkel B.J."/>
            <person name="Hornburger P."/>
            <person name="Mueller R.-W."/>
            <person name="Bruemmer F."/>
            <person name="Labrenz M."/>
            <person name="Spormann A.M."/>
            <person name="Op den Camp H."/>
            <person name="Overmann J."/>
            <person name="Amann R."/>
            <person name="Jetten M.S.M."/>
            <person name="Mascher T."/>
            <person name="Medema M.H."/>
            <person name="Devos D.P."/>
            <person name="Kaster A.-K."/>
            <person name="Ovreas L."/>
            <person name="Rohde M."/>
            <person name="Galperin M.Y."/>
            <person name="Jogler C."/>
        </authorList>
    </citation>
    <scope>NUCLEOTIDE SEQUENCE [LARGE SCALE GENOMIC DNA]</scope>
    <source>
        <strain evidence="1 2">Poly24</strain>
    </source>
</reference>
<dbReference type="SUPFAM" id="SSF53335">
    <property type="entry name" value="S-adenosyl-L-methionine-dependent methyltransferases"/>
    <property type="match status" value="1"/>
</dbReference>
<keyword evidence="2" id="KW-1185">Reference proteome</keyword>
<dbReference type="Proteomes" id="UP000315082">
    <property type="component" value="Chromosome"/>
</dbReference>
<evidence type="ECO:0000313" key="1">
    <source>
        <dbReference type="EMBL" id="QDV67252.1"/>
    </source>
</evidence>
<organism evidence="1 2">
    <name type="scientific">Rosistilla carotiformis</name>
    <dbReference type="NCBI Taxonomy" id="2528017"/>
    <lineage>
        <taxon>Bacteria</taxon>
        <taxon>Pseudomonadati</taxon>
        <taxon>Planctomycetota</taxon>
        <taxon>Planctomycetia</taxon>
        <taxon>Pirellulales</taxon>
        <taxon>Pirellulaceae</taxon>
        <taxon>Rosistilla</taxon>
    </lineage>
</organism>
<dbReference type="Pfam" id="PF13578">
    <property type="entry name" value="Methyltransf_24"/>
    <property type="match status" value="1"/>
</dbReference>